<protein>
    <submittedName>
        <fullName evidence="2">Uncharacterized protein</fullName>
    </submittedName>
</protein>
<gene>
    <name evidence="2" type="ORF">P2L57_21455</name>
</gene>
<keyword evidence="3" id="KW-1185">Reference proteome</keyword>
<sequence length="144" mass="14507">MKIRLAVGAFGLTAMGIGLTILLTDPYVRDPIDVAQWLAGAVLLHDGALVPLVLAIGAALRGPRWLRGPLRGGLIAAGCLTAVALPALVGPGTPAGNPTVLPLDYGRNWLIALGAVAAATAVVAAVSAVRARHTSRREAAGPGD</sequence>
<feature type="transmembrane region" description="Helical" evidence="1">
    <location>
        <begin position="5"/>
        <end position="23"/>
    </location>
</feature>
<feature type="transmembrane region" description="Helical" evidence="1">
    <location>
        <begin position="35"/>
        <end position="60"/>
    </location>
</feature>
<feature type="transmembrane region" description="Helical" evidence="1">
    <location>
        <begin position="72"/>
        <end position="89"/>
    </location>
</feature>
<evidence type="ECO:0000256" key="1">
    <source>
        <dbReference type="SAM" id="Phobius"/>
    </source>
</evidence>
<evidence type="ECO:0000313" key="3">
    <source>
        <dbReference type="Proteomes" id="UP001220022"/>
    </source>
</evidence>
<reference evidence="2 3" key="1">
    <citation type="submission" date="2023-03" db="EMBL/GenBank/DDBJ databases">
        <title>Draft genome sequence of type strain Streptomyces ferralitis JCM 14344.</title>
        <authorList>
            <person name="Klaysubun C."/>
            <person name="Duangmal K."/>
        </authorList>
    </citation>
    <scope>NUCLEOTIDE SEQUENCE [LARGE SCALE GENOMIC DNA]</scope>
    <source>
        <strain evidence="2 3">JCM 14344</strain>
    </source>
</reference>
<evidence type="ECO:0000313" key="2">
    <source>
        <dbReference type="EMBL" id="MDF2258189.1"/>
    </source>
</evidence>
<name>A0ABT5Z3B9_9ACTN</name>
<comment type="caution">
    <text evidence="2">The sequence shown here is derived from an EMBL/GenBank/DDBJ whole genome shotgun (WGS) entry which is preliminary data.</text>
</comment>
<keyword evidence="1" id="KW-0472">Membrane</keyword>
<organism evidence="2 3">
    <name type="scientific">Streptantibioticus ferralitis</name>
    <dbReference type="NCBI Taxonomy" id="236510"/>
    <lineage>
        <taxon>Bacteria</taxon>
        <taxon>Bacillati</taxon>
        <taxon>Actinomycetota</taxon>
        <taxon>Actinomycetes</taxon>
        <taxon>Kitasatosporales</taxon>
        <taxon>Streptomycetaceae</taxon>
        <taxon>Streptantibioticus</taxon>
    </lineage>
</organism>
<dbReference type="EMBL" id="JARHTQ010000014">
    <property type="protein sequence ID" value="MDF2258189.1"/>
    <property type="molecule type" value="Genomic_DNA"/>
</dbReference>
<feature type="transmembrane region" description="Helical" evidence="1">
    <location>
        <begin position="109"/>
        <end position="129"/>
    </location>
</feature>
<proteinExistence type="predicted"/>
<keyword evidence="1" id="KW-1133">Transmembrane helix</keyword>
<keyword evidence="1" id="KW-0812">Transmembrane</keyword>
<dbReference type="Proteomes" id="UP001220022">
    <property type="component" value="Unassembled WGS sequence"/>
</dbReference>
<dbReference type="RefSeq" id="WP_275816971.1">
    <property type="nucleotide sequence ID" value="NZ_BAAANM010000025.1"/>
</dbReference>
<accession>A0ABT5Z3B9</accession>